<reference evidence="1 2" key="1">
    <citation type="journal article" date="2023" name="Microorganisms">
        <title>Isolation and Genomic Characteristics of Cat-Borne Campylobacter felis sp. nov. and Sheep-Borne Campylobacter ovis sp. nov.</title>
        <authorList>
            <person name="Wang H."/>
            <person name="Li Y."/>
            <person name="Gu Y."/>
            <person name="Zhou G."/>
            <person name="Chen X."/>
            <person name="Zhang X."/>
            <person name="Shao Z."/>
            <person name="Zhang J."/>
            <person name="Zhang M."/>
        </authorList>
    </citation>
    <scope>NUCLEOTIDE SEQUENCE [LARGE SCALE GENOMIC DNA]</scope>
    <source>
        <strain evidence="1 2">XJK30-2</strain>
    </source>
</reference>
<organism evidence="1 2">
    <name type="scientific">Helicobacter zhangjianzhongii</name>
    <dbReference type="NCBI Taxonomy" id="2974574"/>
    <lineage>
        <taxon>Bacteria</taxon>
        <taxon>Pseudomonadati</taxon>
        <taxon>Campylobacterota</taxon>
        <taxon>Epsilonproteobacteria</taxon>
        <taxon>Campylobacterales</taxon>
        <taxon>Helicobacteraceae</taxon>
        <taxon>Helicobacter</taxon>
    </lineage>
</organism>
<comment type="caution">
    <text evidence="1">The sequence shown here is derived from an EMBL/GenBank/DDBJ whole genome shotgun (WGS) entry which is preliminary data.</text>
</comment>
<accession>A0ACC6FRV4</accession>
<keyword evidence="1" id="KW-0378">Hydrolase</keyword>
<proteinExistence type="predicted"/>
<keyword evidence="1" id="KW-0540">Nuclease</keyword>
<dbReference type="Proteomes" id="UP001173802">
    <property type="component" value="Unassembled WGS sequence"/>
</dbReference>
<keyword evidence="1" id="KW-0255">Endonuclease</keyword>
<evidence type="ECO:0000313" key="2">
    <source>
        <dbReference type="Proteomes" id="UP001173802"/>
    </source>
</evidence>
<name>A0ACC6FRV4_9HELI</name>
<sequence>MQTNIKIYSFDIGVASIGWAVIEDNALKDMGVRIFTKAENPKTGESLALPRRAARGVRRRLARRSGRLNTIKQLLCKEFKLELQDYLSSDGKLPKAYISSKAAPLPSPYQLRTKALDQKVDSSELARIVLHIAKHRGYGNKHAKESKDTESGKVKKAIEENRLILQDKGYRSVGEYLCKEYFQQARELDPAKQSAVSLEFKNVRNTTDNYEHCVSQDMLQDELALIFSKQRDYGFAISKEFEDSLIKKIFEQRPLKRFDDKVGECQFIAGEKRAPKDSVSAIEFVALSRIINTLANLSKKSGEAYDKAMVLKILASVLEKGEMSYRALREMINLDEKIQFVDSRLDYSKGLKEAEKVKFVEFTHLKAFKKALGESFASLEREHIDKIASQIAVIKDVVELHKELESYSAKEQLHLTSEQIQALSNLNFSKHISLSFKALSTILPFMRGEREARSSDADYCIGIDESGESQCLRYDESVEKAGLNTGKKTSKGDILPPFEEFEPYLANPVVKRALAEYRKVLNALLKQYGRPHKIHIEYAREAKLNATERQKYEKEQRENYAANQAARKQCESLGLEPSSTNLLKLKLWEEQGEFCAYSGEKITFAHLKDPAALQIDHIYPYSRSFDDSYMNKVLVFTKANQEKGDKTPFEAFGADSAKWGKIVGLITFAKKIPKSKARRILNANFVDKEAGFKLRNLNDTSYIARLVADYTQAYLEFLPLDESEDTTLGRGQQGSKRHIVVVNGALTATMRHYLGFASKDRNNHLHHGLDAVIIGFMNDRVIKAFSEFKKTQETSRAAYYAHTLSKEEYKKKRAFINLPNGENFRASVLEKLESIFVSKPPRLRARGALHEATFYSPNGPKLLKSYGGTKGVEKALALGKMRKIGTKIVNNGAMVRVDIFRHKRSGKFYGVPVYTMDFALGILPNKAVVKGKDKNGVIKDWLEMDSSYEFIFSLYKDDVLLVQKEGMQKPELCYFVNFDTSGVNIKVAKHDNSFSTLTDNQKLLFSNATQEEVKDRVGIQNLQVFEKYQVSILGQVAPAPFHPRQDITLKHTKPTKRIVQRSGDEL</sequence>
<protein>
    <submittedName>
        <fullName evidence="1">Type II CRISPR RNA-guided endonuclease Cas9</fullName>
    </submittedName>
</protein>
<evidence type="ECO:0000313" key="1">
    <source>
        <dbReference type="EMBL" id="MDL0081653.1"/>
    </source>
</evidence>
<gene>
    <name evidence="1" type="primary">cas9</name>
    <name evidence="1" type="ORF">NYG90_03000</name>
</gene>
<keyword evidence="2" id="KW-1185">Reference proteome</keyword>
<dbReference type="EMBL" id="JANURN010000002">
    <property type="protein sequence ID" value="MDL0081653.1"/>
    <property type="molecule type" value="Genomic_DNA"/>
</dbReference>